<feature type="domain" description="ABC transmembrane type-1" evidence="8">
    <location>
        <begin position="96"/>
        <end position="305"/>
    </location>
</feature>
<dbReference type="Proteomes" id="UP001193081">
    <property type="component" value="Unassembled WGS sequence"/>
</dbReference>
<dbReference type="SUPFAM" id="SSF161098">
    <property type="entry name" value="MetI-like"/>
    <property type="match status" value="1"/>
</dbReference>
<proteinExistence type="inferred from homology"/>
<comment type="caution">
    <text evidence="9">The sequence shown here is derived from an EMBL/GenBank/DDBJ whole genome shotgun (WGS) entry which is preliminary data.</text>
</comment>
<evidence type="ECO:0000256" key="5">
    <source>
        <dbReference type="ARBA" id="ARBA00022989"/>
    </source>
</evidence>
<dbReference type="CDD" id="cd06261">
    <property type="entry name" value="TM_PBP2"/>
    <property type="match status" value="1"/>
</dbReference>
<feature type="transmembrane region" description="Helical" evidence="7">
    <location>
        <begin position="186"/>
        <end position="205"/>
    </location>
</feature>
<evidence type="ECO:0000313" key="10">
    <source>
        <dbReference type="Proteomes" id="UP001193081"/>
    </source>
</evidence>
<sequence length="319" mass="35720">MGRYIIRRILFAIPTLLGISLVIFAVLALAPGDPLAQFAADPSVPPEVREQIRASLGLNDPWYIRYFKWLGALMRGDWGFSFAARVPVIDLIGQRLPQTLQVIGLAYIISICLAIPIGIISAVKPYSAFDNIATTFAFIGFSVPTFFTGLLLILIFSVNLRWLPFIYNSTLEVTDWNSFWQQVKQMIMPVTVLALYQTGTLTRFVRASMMENLPMDYTRTARAKGLNERSVILWHVLRNSMIPVATLIALGVPTIFTGAIVTEQIFRINGIGELLIRSIQNSDTPVVMAITFIFAVLVVSFNLIVDVLYGVLDPRIRYE</sequence>
<dbReference type="InterPro" id="IPR000515">
    <property type="entry name" value="MetI-like"/>
</dbReference>
<evidence type="ECO:0000256" key="4">
    <source>
        <dbReference type="ARBA" id="ARBA00022692"/>
    </source>
</evidence>
<feature type="transmembrane region" description="Helical" evidence="7">
    <location>
        <begin position="102"/>
        <end position="123"/>
    </location>
</feature>
<dbReference type="PANTHER" id="PTHR43163:SF6">
    <property type="entry name" value="DIPEPTIDE TRANSPORT SYSTEM PERMEASE PROTEIN DPPB-RELATED"/>
    <property type="match status" value="1"/>
</dbReference>
<evidence type="ECO:0000256" key="6">
    <source>
        <dbReference type="ARBA" id="ARBA00023136"/>
    </source>
</evidence>
<dbReference type="Pfam" id="PF00528">
    <property type="entry name" value="BPD_transp_1"/>
    <property type="match status" value="1"/>
</dbReference>
<feature type="transmembrane region" description="Helical" evidence="7">
    <location>
        <begin position="135"/>
        <end position="158"/>
    </location>
</feature>
<dbReference type="PANTHER" id="PTHR43163">
    <property type="entry name" value="DIPEPTIDE TRANSPORT SYSTEM PERMEASE PROTEIN DPPB-RELATED"/>
    <property type="match status" value="1"/>
</dbReference>
<dbReference type="InterPro" id="IPR045621">
    <property type="entry name" value="BPD_transp_1_N"/>
</dbReference>
<evidence type="ECO:0000256" key="7">
    <source>
        <dbReference type="RuleBase" id="RU363032"/>
    </source>
</evidence>
<accession>A0ABS4DD74</accession>
<evidence type="ECO:0000256" key="3">
    <source>
        <dbReference type="ARBA" id="ARBA00022475"/>
    </source>
</evidence>
<keyword evidence="2 7" id="KW-0813">Transport</keyword>
<keyword evidence="5 7" id="KW-1133">Transmembrane helix</keyword>
<dbReference type="Pfam" id="PF19300">
    <property type="entry name" value="BPD_transp_1_N"/>
    <property type="match status" value="1"/>
</dbReference>
<feature type="transmembrane region" description="Helical" evidence="7">
    <location>
        <begin position="9"/>
        <end position="30"/>
    </location>
</feature>
<comment type="similarity">
    <text evidence="7">Belongs to the binding-protein-dependent transport system permease family.</text>
</comment>
<keyword evidence="6 7" id="KW-0472">Membrane</keyword>
<dbReference type="Gene3D" id="1.10.3720.10">
    <property type="entry name" value="MetI-like"/>
    <property type="match status" value="1"/>
</dbReference>
<dbReference type="InterPro" id="IPR035906">
    <property type="entry name" value="MetI-like_sf"/>
</dbReference>
<evidence type="ECO:0000259" key="8">
    <source>
        <dbReference type="PROSITE" id="PS50928"/>
    </source>
</evidence>
<name>A0ABS4DD74_9CHLR</name>
<keyword evidence="4 7" id="KW-0812">Transmembrane</keyword>
<evidence type="ECO:0000313" key="9">
    <source>
        <dbReference type="EMBL" id="MBP1467393.1"/>
    </source>
</evidence>
<keyword evidence="3" id="KW-1003">Cell membrane</keyword>
<reference evidence="9 10" key="1">
    <citation type="submission" date="2021-03" db="EMBL/GenBank/DDBJ databases">
        <authorList>
            <person name="Grouzdev D.S."/>
        </authorList>
    </citation>
    <scope>NUCLEOTIDE SEQUENCE [LARGE SCALE GENOMIC DNA]</scope>
    <source>
        <strain evidence="9 10">M50-1</strain>
    </source>
</reference>
<dbReference type="PROSITE" id="PS50928">
    <property type="entry name" value="ABC_TM1"/>
    <property type="match status" value="1"/>
</dbReference>
<organism evidence="9 10">
    <name type="scientific">Candidatus Chloroploca mongolica</name>
    <dbReference type="NCBI Taxonomy" id="2528176"/>
    <lineage>
        <taxon>Bacteria</taxon>
        <taxon>Bacillati</taxon>
        <taxon>Chloroflexota</taxon>
        <taxon>Chloroflexia</taxon>
        <taxon>Chloroflexales</taxon>
        <taxon>Chloroflexineae</taxon>
        <taxon>Oscillochloridaceae</taxon>
        <taxon>Candidatus Chloroploca</taxon>
    </lineage>
</organism>
<keyword evidence="10" id="KW-1185">Reference proteome</keyword>
<gene>
    <name evidence="9" type="ORF">EYB53_016895</name>
</gene>
<dbReference type="EMBL" id="SIJK02000033">
    <property type="protein sequence ID" value="MBP1467393.1"/>
    <property type="molecule type" value="Genomic_DNA"/>
</dbReference>
<feature type="transmembrane region" description="Helical" evidence="7">
    <location>
        <begin position="244"/>
        <end position="266"/>
    </location>
</feature>
<evidence type="ECO:0000256" key="1">
    <source>
        <dbReference type="ARBA" id="ARBA00004651"/>
    </source>
</evidence>
<protein>
    <submittedName>
        <fullName evidence="9">ABC transporter permease</fullName>
    </submittedName>
</protein>
<comment type="subcellular location">
    <subcellularLocation>
        <location evidence="1 7">Cell membrane</location>
        <topology evidence="1 7">Multi-pass membrane protein</topology>
    </subcellularLocation>
</comment>
<dbReference type="RefSeq" id="WP_135479593.1">
    <property type="nucleotide sequence ID" value="NZ_SIJK02000033.1"/>
</dbReference>
<feature type="transmembrane region" description="Helical" evidence="7">
    <location>
        <begin position="286"/>
        <end position="312"/>
    </location>
</feature>
<evidence type="ECO:0000256" key="2">
    <source>
        <dbReference type="ARBA" id="ARBA00022448"/>
    </source>
</evidence>